<dbReference type="AlphaFoldDB" id="A0A6G6GKL7"/>
<keyword evidence="1 4" id="KW-0489">Methyltransferase</keyword>
<dbReference type="Proteomes" id="UP000505306">
    <property type="component" value="Chromosome"/>
</dbReference>
<dbReference type="GO" id="GO:0032259">
    <property type="term" value="P:methylation"/>
    <property type="evidence" value="ECO:0007669"/>
    <property type="project" value="UniProtKB-KW"/>
</dbReference>
<keyword evidence="2 4" id="KW-0808">Transferase</keyword>
<sequence length="238" mass="26861">MTDLFGKALQDYYNGNYSEDILAATNISDEDELPLPYLFRTYAEMPKLEQHALQQCQGTVLDVGCGAGSHSLWLQKQGHDVTAIDISEGAVHVANARGVRHSQHKNVLSLQNKTFDTILLLMNGTGIFETVSKTPKHLQHLKGLLAPNGQILIDSSDLQYMYDRNEDGSIWVPANRYYGELTFTMSYKGETTEEFPWLYLDPRLFQELAENEGFLFEILAQGENFDYLAKLSVVDDTL</sequence>
<dbReference type="GO" id="GO:0008168">
    <property type="term" value="F:methyltransferase activity"/>
    <property type="evidence" value="ECO:0007669"/>
    <property type="project" value="UniProtKB-KW"/>
</dbReference>
<organism evidence="4 5">
    <name type="scientific">Rasiella rasia</name>
    <dbReference type="NCBI Taxonomy" id="2744027"/>
    <lineage>
        <taxon>Bacteria</taxon>
        <taxon>Pseudomonadati</taxon>
        <taxon>Bacteroidota</taxon>
        <taxon>Flavobacteriia</taxon>
        <taxon>Flavobacteriales</taxon>
        <taxon>Flavobacteriaceae</taxon>
        <taxon>Rasiella</taxon>
    </lineage>
</organism>
<proteinExistence type="predicted"/>
<keyword evidence="5" id="KW-1185">Reference proteome</keyword>
<gene>
    <name evidence="4" type="ORF">G5B37_05665</name>
</gene>
<evidence type="ECO:0000313" key="5">
    <source>
        <dbReference type="Proteomes" id="UP000505306"/>
    </source>
</evidence>
<protein>
    <submittedName>
        <fullName evidence="4">Class I SAM-dependent methyltransferase</fullName>
    </submittedName>
</protein>
<dbReference type="Gene3D" id="3.40.50.150">
    <property type="entry name" value="Vaccinia Virus protein VP39"/>
    <property type="match status" value="1"/>
</dbReference>
<dbReference type="EMBL" id="CP049057">
    <property type="protein sequence ID" value="QIE59064.1"/>
    <property type="molecule type" value="Genomic_DNA"/>
</dbReference>
<name>A0A6G6GKL7_9FLAO</name>
<dbReference type="KEGG" id="mgel:G5B37_05665"/>
<dbReference type="InterPro" id="IPR029063">
    <property type="entry name" value="SAM-dependent_MTases_sf"/>
</dbReference>
<dbReference type="SUPFAM" id="SSF53335">
    <property type="entry name" value="S-adenosyl-L-methionine-dependent methyltransferases"/>
    <property type="match status" value="1"/>
</dbReference>
<dbReference type="RefSeq" id="WP_164679094.1">
    <property type="nucleotide sequence ID" value="NZ_CP049057.1"/>
</dbReference>
<accession>A0A6G6GKL7</accession>
<evidence type="ECO:0000256" key="2">
    <source>
        <dbReference type="ARBA" id="ARBA00022679"/>
    </source>
</evidence>
<reference evidence="4 5" key="1">
    <citation type="submission" date="2020-02" db="EMBL/GenBank/DDBJ databases">
        <title>Complete genome sequence of Flavobacteriaceae bacterium.</title>
        <authorList>
            <person name="Kim S.-J."/>
            <person name="Kim Y.-S."/>
            <person name="Kim K.-H."/>
        </authorList>
    </citation>
    <scope>NUCLEOTIDE SEQUENCE [LARGE SCALE GENOMIC DNA]</scope>
    <source>
        <strain evidence="4 5">RR4-40</strain>
    </source>
</reference>
<evidence type="ECO:0000256" key="3">
    <source>
        <dbReference type="ARBA" id="ARBA00022691"/>
    </source>
</evidence>
<dbReference type="PANTHER" id="PTHR43464:SF19">
    <property type="entry name" value="UBIQUINONE BIOSYNTHESIS O-METHYLTRANSFERASE, MITOCHONDRIAL"/>
    <property type="match status" value="1"/>
</dbReference>
<dbReference type="CDD" id="cd02440">
    <property type="entry name" value="AdoMet_MTases"/>
    <property type="match status" value="1"/>
</dbReference>
<dbReference type="Pfam" id="PF13489">
    <property type="entry name" value="Methyltransf_23"/>
    <property type="match status" value="1"/>
</dbReference>
<evidence type="ECO:0000256" key="1">
    <source>
        <dbReference type="ARBA" id="ARBA00022603"/>
    </source>
</evidence>
<dbReference type="PANTHER" id="PTHR43464">
    <property type="entry name" value="METHYLTRANSFERASE"/>
    <property type="match status" value="1"/>
</dbReference>
<keyword evidence="3" id="KW-0949">S-adenosyl-L-methionine</keyword>
<evidence type="ECO:0000313" key="4">
    <source>
        <dbReference type="EMBL" id="QIE59064.1"/>
    </source>
</evidence>